<feature type="compositionally biased region" description="Low complexity" evidence="1">
    <location>
        <begin position="244"/>
        <end position="262"/>
    </location>
</feature>
<gene>
    <name evidence="3" type="primary">LOC113938899</name>
</gene>
<sequence>MKLSTSLRASGILPALSKHTEPLPGTQGTSRSTAGSSGEGAGKQSANSVTPSAVSDACCRGIVRCGKHGRNLRGDPARGPSTISHPMCTFLWFPLLPLTMYISTRYFPFATNSSILGDTAVDRRLWLPFWRPAGKSGSKYSAGERCREDERRTIQQGEDWKMLPEVTLGQRAGRGLSSCSDKQSRGVWGRAFQQREQGESGALEQSDRPSTQQVQEGPGRRDLVFPRSLCRTGWRDTEEAGAVSKPPGKARAGGASSAVAAGGAPGGRQHNFPQASCRMVEDGLCFGSELGESGACLGNSERVSGQGLGDRVDFGMCCV</sequence>
<feature type="compositionally biased region" description="Polar residues" evidence="1">
    <location>
        <begin position="26"/>
        <end position="36"/>
    </location>
</feature>
<dbReference type="GeneID" id="113938899"/>
<accession>A0A6J2FJS3</accession>
<evidence type="ECO:0000313" key="2">
    <source>
        <dbReference type="Proteomes" id="UP000515165"/>
    </source>
</evidence>
<proteinExistence type="predicted"/>
<feature type="region of interest" description="Disordered" evidence="1">
    <location>
        <begin position="194"/>
        <end position="221"/>
    </location>
</feature>
<organism evidence="2 3">
    <name type="scientific">Zalophus californianus</name>
    <name type="common">California sealion</name>
    <dbReference type="NCBI Taxonomy" id="9704"/>
    <lineage>
        <taxon>Eukaryota</taxon>
        <taxon>Metazoa</taxon>
        <taxon>Chordata</taxon>
        <taxon>Craniata</taxon>
        <taxon>Vertebrata</taxon>
        <taxon>Euteleostomi</taxon>
        <taxon>Mammalia</taxon>
        <taxon>Eutheria</taxon>
        <taxon>Laurasiatheria</taxon>
        <taxon>Carnivora</taxon>
        <taxon>Caniformia</taxon>
        <taxon>Pinnipedia</taxon>
        <taxon>Otariidae</taxon>
        <taxon>Zalophus</taxon>
    </lineage>
</organism>
<dbReference type="AlphaFoldDB" id="A0A6J2FJS3"/>
<protein>
    <submittedName>
        <fullName evidence="3">Uncharacterized protein LOC113938899</fullName>
    </submittedName>
</protein>
<evidence type="ECO:0000313" key="3">
    <source>
        <dbReference type="RefSeq" id="XP_027480169.1"/>
    </source>
</evidence>
<dbReference type="RefSeq" id="XP_027480169.1">
    <property type="nucleotide sequence ID" value="XM_027624368.2"/>
</dbReference>
<feature type="region of interest" description="Disordered" evidence="1">
    <location>
        <begin position="14"/>
        <end position="51"/>
    </location>
</feature>
<keyword evidence="2" id="KW-1185">Reference proteome</keyword>
<dbReference type="Proteomes" id="UP000515165">
    <property type="component" value="Chromosome 5"/>
</dbReference>
<evidence type="ECO:0000256" key="1">
    <source>
        <dbReference type="SAM" id="MobiDB-lite"/>
    </source>
</evidence>
<reference evidence="3" key="1">
    <citation type="submission" date="2025-08" db="UniProtKB">
        <authorList>
            <consortium name="RefSeq"/>
        </authorList>
    </citation>
    <scope>IDENTIFICATION</scope>
    <source>
        <tissue evidence="3">Blood</tissue>
    </source>
</reference>
<feature type="region of interest" description="Disordered" evidence="1">
    <location>
        <begin position="235"/>
        <end position="268"/>
    </location>
</feature>
<name>A0A6J2FJS3_ZALCA</name>
<dbReference type="KEGG" id="zca:113938899"/>